<keyword evidence="2 7" id="KW-0808">Transferase</keyword>
<name>A0A075R6U2_BRELA</name>
<evidence type="ECO:0000256" key="4">
    <source>
        <dbReference type="PIRSR" id="PIRSR005739-1"/>
    </source>
</evidence>
<dbReference type="SUPFAM" id="SSF53335">
    <property type="entry name" value="S-adenosyl-L-methionine-dependent methyltransferases"/>
    <property type="match status" value="1"/>
</dbReference>
<dbReference type="KEGG" id="blr:BRLA_c009590"/>
<evidence type="ECO:0000256" key="1">
    <source>
        <dbReference type="ARBA" id="ARBA00022603"/>
    </source>
</evidence>
<dbReference type="PROSITE" id="PS51683">
    <property type="entry name" value="SAM_OMT_II"/>
    <property type="match status" value="1"/>
</dbReference>
<dbReference type="InterPro" id="IPR012967">
    <property type="entry name" value="COMT_dimerisation"/>
</dbReference>
<dbReference type="InterPro" id="IPR036390">
    <property type="entry name" value="WH_DNA-bd_sf"/>
</dbReference>
<dbReference type="PIRSF" id="PIRSF005739">
    <property type="entry name" value="O-mtase"/>
    <property type="match status" value="1"/>
</dbReference>
<evidence type="ECO:0000313" key="7">
    <source>
        <dbReference type="EMBL" id="AIG25300.1"/>
    </source>
</evidence>
<dbReference type="InterPro" id="IPR029063">
    <property type="entry name" value="SAM-dependent_MTases_sf"/>
</dbReference>
<dbReference type="Proteomes" id="UP000005850">
    <property type="component" value="Chromosome"/>
</dbReference>
<evidence type="ECO:0000313" key="8">
    <source>
        <dbReference type="Proteomes" id="UP000005850"/>
    </source>
</evidence>
<dbReference type="GO" id="GO:0032259">
    <property type="term" value="P:methylation"/>
    <property type="evidence" value="ECO:0007669"/>
    <property type="project" value="UniProtKB-KW"/>
</dbReference>
<dbReference type="Gene3D" id="3.40.50.150">
    <property type="entry name" value="Vaccinia Virus protein VP39"/>
    <property type="match status" value="1"/>
</dbReference>
<dbReference type="Pfam" id="PF00891">
    <property type="entry name" value="Methyltransf_2"/>
    <property type="match status" value="1"/>
</dbReference>
<dbReference type="Pfam" id="PF08100">
    <property type="entry name" value="Dimerisation"/>
    <property type="match status" value="1"/>
</dbReference>
<keyword evidence="3" id="KW-0949">S-adenosyl-L-methionine</keyword>
<dbReference type="InterPro" id="IPR036388">
    <property type="entry name" value="WH-like_DNA-bd_sf"/>
</dbReference>
<evidence type="ECO:0000256" key="2">
    <source>
        <dbReference type="ARBA" id="ARBA00022679"/>
    </source>
</evidence>
<organism evidence="7 8">
    <name type="scientific">Brevibacillus laterosporus LMG 15441</name>
    <dbReference type="NCBI Taxonomy" id="1042163"/>
    <lineage>
        <taxon>Bacteria</taxon>
        <taxon>Bacillati</taxon>
        <taxon>Bacillota</taxon>
        <taxon>Bacilli</taxon>
        <taxon>Bacillales</taxon>
        <taxon>Paenibacillaceae</taxon>
        <taxon>Brevibacillus</taxon>
    </lineage>
</organism>
<feature type="active site" description="Proton acceptor" evidence="4">
    <location>
        <position position="255"/>
    </location>
</feature>
<dbReference type="InterPro" id="IPR001077">
    <property type="entry name" value="COMT_C"/>
</dbReference>
<accession>A0A075R6U2</accession>
<sequence length="345" mass="39090">MFLKEKDTAEMPAHVALLEKLFMPFMFQAIYVAADLHLADHLKDGAKSIGELAQVTQTDESALYRLLRSLTSMDIFKESEKGIFELTPMAEWLRSDVEGSLHSMALMLGGQPMWNLLPELLTSIKTGESSFEKTFKQSFYEYLNQSENKKAGDIFNLAMSHNTQRQIKQILTNYDFSSYHQIIDVAGNHGQLLTAILKEASDSKGIIFDQPYARELALANLNKAQVSDRCEFVVGDFFKEITKGGDLYILKHILHNWNDEKVLEILTQCREAMGDSSKLLVIDSVIEEGDSKDLAKFLDLQMLLLLGGKERTQEEYSQLCEASGLFIHRAIKLPMSMSLLEIYPK</sequence>
<dbReference type="GO" id="GO:0008171">
    <property type="term" value="F:O-methyltransferase activity"/>
    <property type="evidence" value="ECO:0007669"/>
    <property type="project" value="InterPro"/>
</dbReference>
<dbReference type="Gene3D" id="1.10.287.1350">
    <property type="match status" value="1"/>
</dbReference>
<evidence type="ECO:0000256" key="3">
    <source>
        <dbReference type="ARBA" id="ARBA00022691"/>
    </source>
</evidence>
<dbReference type="Gene3D" id="1.10.10.10">
    <property type="entry name" value="Winged helix-like DNA-binding domain superfamily/Winged helix DNA-binding domain"/>
    <property type="match status" value="1"/>
</dbReference>
<dbReference type="EC" id="2.1.1.-" evidence="7"/>
<dbReference type="AlphaFoldDB" id="A0A075R6U2"/>
<dbReference type="GO" id="GO:0046983">
    <property type="term" value="F:protein dimerization activity"/>
    <property type="evidence" value="ECO:0007669"/>
    <property type="project" value="InterPro"/>
</dbReference>
<protein>
    <submittedName>
        <fullName evidence="7">O-methyltransferase</fullName>
        <ecNumber evidence="7">2.1.1.-</ecNumber>
    </submittedName>
</protein>
<keyword evidence="1 7" id="KW-0489">Methyltransferase</keyword>
<dbReference type="InterPro" id="IPR016461">
    <property type="entry name" value="COMT-like"/>
</dbReference>
<dbReference type="RefSeq" id="WP_003335188.1">
    <property type="nucleotide sequence ID" value="NZ_CP007806.1"/>
</dbReference>
<evidence type="ECO:0000259" key="5">
    <source>
        <dbReference type="Pfam" id="PF00891"/>
    </source>
</evidence>
<reference evidence="7 8" key="1">
    <citation type="journal article" date="2011" name="J. Bacteriol.">
        <title>Genome sequence of Brevibacillus laterosporus LMG 15441, a pathogen of invertebrates.</title>
        <authorList>
            <person name="Djukic M."/>
            <person name="Poehlein A."/>
            <person name="Thurmer A."/>
            <person name="Daniel R."/>
        </authorList>
    </citation>
    <scope>NUCLEOTIDE SEQUENCE [LARGE SCALE GENOMIC DNA]</scope>
    <source>
        <strain evidence="7 8">LMG 15441</strain>
    </source>
</reference>
<dbReference type="EMBL" id="CP007806">
    <property type="protein sequence ID" value="AIG25300.1"/>
    <property type="molecule type" value="Genomic_DNA"/>
</dbReference>
<evidence type="ECO:0000259" key="6">
    <source>
        <dbReference type="Pfam" id="PF08100"/>
    </source>
</evidence>
<proteinExistence type="predicted"/>
<dbReference type="PANTHER" id="PTHR43712:SF2">
    <property type="entry name" value="O-METHYLTRANSFERASE CICE"/>
    <property type="match status" value="1"/>
</dbReference>
<dbReference type="eggNOG" id="COG2226">
    <property type="taxonomic scope" value="Bacteria"/>
</dbReference>
<dbReference type="HOGENOM" id="CLU_005533_12_0_9"/>
<dbReference type="STRING" id="1042163.BRLA_c009590"/>
<keyword evidence="8" id="KW-1185">Reference proteome</keyword>
<feature type="domain" description="O-methyltransferase C-terminal" evidence="5">
    <location>
        <begin position="122"/>
        <end position="324"/>
    </location>
</feature>
<dbReference type="PANTHER" id="PTHR43712">
    <property type="entry name" value="PUTATIVE (AFU_ORTHOLOGUE AFUA_4G14580)-RELATED"/>
    <property type="match status" value="1"/>
</dbReference>
<feature type="domain" description="O-methyltransferase dimerisation" evidence="6">
    <location>
        <begin position="25"/>
        <end position="93"/>
    </location>
</feature>
<dbReference type="SUPFAM" id="SSF46785">
    <property type="entry name" value="Winged helix' DNA-binding domain"/>
    <property type="match status" value="1"/>
</dbReference>
<gene>
    <name evidence="7" type="ORF">BRLA_c009590</name>
</gene>